<dbReference type="InterPro" id="IPR041627">
    <property type="entry name" value="AAA_lid_6"/>
</dbReference>
<dbReference type="GO" id="GO:0016887">
    <property type="term" value="F:ATP hydrolysis activity"/>
    <property type="evidence" value="ECO:0007669"/>
    <property type="project" value="InterPro"/>
</dbReference>
<reference evidence="8" key="1">
    <citation type="journal article" date="2021" name="Nat. Commun.">
        <title>Genetic determinants of endophytism in the Arabidopsis root mycobiome.</title>
        <authorList>
            <person name="Mesny F."/>
            <person name="Miyauchi S."/>
            <person name="Thiergart T."/>
            <person name="Pickel B."/>
            <person name="Atanasova L."/>
            <person name="Karlsson M."/>
            <person name="Huettel B."/>
            <person name="Barry K.W."/>
            <person name="Haridas S."/>
            <person name="Chen C."/>
            <person name="Bauer D."/>
            <person name="Andreopoulos W."/>
            <person name="Pangilinan J."/>
            <person name="LaButti K."/>
            <person name="Riley R."/>
            <person name="Lipzen A."/>
            <person name="Clum A."/>
            <person name="Drula E."/>
            <person name="Henrissat B."/>
            <person name="Kohler A."/>
            <person name="Grigoriev I.V."/>
            <person name="Martin F.M."/>
            <person name="Hacquard S."/>
        </authorList>
    </citation>
    <scope>NUCLEOTIDE SEQUENCE</scope>
    <source>
        <strain evidence="8">MPI-CAGE-AT-0016</strain>
    </source>
</reference>
<dbReference type="PANTHER" id="PTHR43392">
    <property type="entry name" value="AAA-TYPE ATPASE FAMILY PROTEIN / ANKYRIN REPEAT FAMILY PROTEIN"/>
    <property type="match status" value="1"/>
</dbReference>
<dbReference type="EMBL" id="JAGPXD010000003">
    <property type="protein sequence ID" value="KAH7363334.1"/>
    <property type="molecule type" value="Genomic_DNA"/>
</dbReference>
<dbReference type="Proteomes" id="UP000813385">
    <property type="component" value="Unassembled WGS sequence"/>
</dbReference>
<feature type="domain" description="AAA+ ATPase" evidence="7">
    <location>
        <begin position="480"/>
        <end position="843"/>
    </location>
</feature>
<feature type="compositionally biased region" description="Pro residues" evidence="6">
    <location>
        <begin position="2166"/>
        <end position="2175"/>
    </location>
</feature>
<keyword evidence="3" id="KW-0378">Hydrolase</keyword>
<keyword evidence="2" id="KW-0547">Nucleotide-binding</keyword>
<dbReference type="GO" id="GO:0004386">
    <property type="term" value="F:helicase activity"/>
    <property type="evidence" value="ECO:0007669"/>
    <property type="project" value="InterPro"/>
</dbReference>
<keyword evidence="4" id="KW-0067">ATP-binding</keyword>
<dbReference type="InterPro" id="IPR003959">
    <property type="entry name" value="ATPase_AAA_core"/>
</dbReference>
<comment type="caution">
    <text evidence="8">The sequence shown here is derived from an EMBL/GenBank/DDBJ whole genome shotgun (WGS) entry which is preliminary data.</text>
</comment>
<accession>A0A8K0TEZ7</accession>
<feature type="compositionally biased region" description="Low complexity" evidence="6">
    <location>
        <begin position="2116"/>
        <end position="2132"/>
    </location>
</feature>
<evidence type="ECO:0000313" key="9">
    <source>
        <dbReference type="Proteomes" id="UP000813385"/>
    </source>
</evidence>
<dbReference type="SMART" id="SM00382">
    <property type="entry name" value="AAA"/>
    <property type="match status" value="4"/>
</dbReference>
<dbReference type="CDD" id="cd17936">
    <property type="entry name" value="EEXXEc_NFX1"/>
    <property type="match status" value="1"/>
</dbReference>
<dbReference type="Gene3D" id="3.40.50.300">
    <property type="entry name" value="P-loop containing nucleotide triphosphate hydrolases"/>
    <property type="match status" value="6"/>
</dbReference>
<dbReference type="Pfam" id="PF17866">
    <property type="entry name" value="AAA_lid_6"/>
    <property type="match status" value="2"/>
</dbReference>
<dbReference type="GO" id="GO:0005524">
    <property type="term" value="F:ATP binding"/>
    <property type="evidence" value="ECO:0007669"/>
    <property type="project" value="UniProtKB-KW"/>
</dbReference>
<evidence type="ECO:0000259" key="7">
    <source>
        <dbReference type="SMART" id="SM00382"/>
    </source>
</evidence>
<keyword evidence="5" id="KW-0175">Coiled coil</keyword>
<feature type="domain" description="AAA+ ATPase" evidence="7">
    <location>
        <begin position="1593"/>
        <end position="1712"/>
    </location>
</feature>
<dbReference type="CDD" id="cd00009">
    <property type="entry name" value="AAA"/>
    <property type="match status" value="1"/>
</dbReference>
<feature type="compositionally biased region" description="Low complexity" evidence="6">
    <location>
        <begin position="1230"/>
        <end position="1249"/>
    </location>
</feature>
<dbReference type="Pfam" id="PF13086">
    <property type="entry name" value="AAA_11"/>
    <property type="match status" value="1"/>
</dbReference>
<dbReference type="FunFam" id="1.10.8.60:FF:000160">
    <property type="entry name" value="WGS project CABT00000000 data, contig 2.55"/>
    <property type="match status" value="1"/>
</dbReference>
<dbReference type="FunFam" id="3.40.50.300:FF:001660">
    <property type="entry name" value="NF-X1 finger and helicase protein, putative"/>
    <property type="match status" value="1"/>
</dbReference>
<dbReference type="InterPro" id="IPR000641">
    <property type="entry name" value="CbxX/CfxQ"/>
</dbReference>
<dbReference type="InterPro" id="IPR027417">
    <property type="entry name" value="P-loop_NTPase"/>
</dbReference>
<dbReference type="InterPro" id="IPR003593">
    <property type="entry name" value="AAA+_ATPase"/>
</dbReference>
<evidence type="ECO:0000313" key="8">
    <source>
        <dbReference type="EMBL" id="KAH7363334.1"/>
    </source>
</evidence>
<evidence type="ECO:0000256" key="2">
    <source>
        <dbReference type="ARBA" id="ARBA00022741"/>
    </source>
</evidence>
<dbReference type="InterPro" id="IPR047187">
    <property type="entry name" value="SF1_C_Upf1"/>
</dbReference>
<feature type="domain" description="AAA+ ATPase" evidence="7">
    <location>
        <begin position="1864"/>
        <end position="1997"/>
    </location>
</feature>
<protein>
    <submittedName>
        <fullName evidence="8">ATPase</fullName>
    </submittedName>
</protein>
<gene>
    <name evidence="8" type="ORF">B0T11DRAFT_339953</name>
</gene>
<dbReference type="CDD" id="cd06008">
    <property type="entry name" value="NF-X1-zinc-finger"/>
    <property type="match status" value="1"/>
</dbReference>
<evidence type="ECO:0000256" key="1">
    <source>
        <dbReference type="ARBA" id="ARBA00010378"/>
    </source>
</evidence>
<dbReference type="OrthoDB" id="2423195at2759"/>
<feature type="domain" description="AAA+ ATPase" evidence="7">
    <location>
        <begin position="1314"/>
        <end position="1450"/>
    </location>
</feature>
<dbReference type="PRINTS" id="PR00819">
    <property type="entry name" value="CBXCFQXSUPER"/>
</dbReference>
<feature type="coiled-coil region" evidence="5">
    <location>
        <begin position="1158"/>
        <end position="1212"/>
    </location>
</feature>
<dbReference type="Gene3D" id="1.10.8.60">
    <property type="match status" value="1"/>
</dbReference>
<evidence type="ECO:0000256" key="5">
    <source>
        <dbReference type="SAM" id="Coils"/>
    </source>
</evidence>
<name>A0A8K0TEZ7_9PEZI</name>
<dbReference type="SUPFAM" id="SSF52540">
    <property type="entry name" value="P-loop containing nucleoside triphosphate hydrolases"/>
    <property type="match status" value="4"/>
</dbReference>
<keyword evidence="3" id="KW-0347">Helicase</keyword>
<dbReference type="InterPro" id="IPR050773">
    <property type="entry name" value="CbxX/CfxQ_RuBisCO_ESX"/>
</dbReference>
<dbReference type="InterPro" id="IPR041679">
    <property type="entry name" value="DNA2/NAM7-like_C"/>
</dbReference>
<dbReference type="FunFam" id="3.40.50.300:FF:000216">
    <property type="entry name" value="Type VII secretion ATPase EccA"/>
    <property type="match status" value="3"/>
</dbReference>
<dbReference type="Pfam" id="PF00004">
    <property type="entry name" value="AAA"/>
    <property type="match status" value="3"/>
</dbReference>
<sequence>MEQSRLKRLDRIFFASIKGSKPILSSRDAEQFLEAAQSRPSAKECLETLAANRDGLESVRSSFRINPGAAFISKAIIPFLSFMSNPEVKAIFEGKLLQKLIAVIVHPPTFWNAFVDSYVRNGLPGGEGDVLVFAWLCLEIVMHPDSEVVLIASDLVKTLDKSPLLAHSDPKIREYGYRIQKITKLKATTGAPPANLDIETPGGRNDNDFADFRDVSIYPTTDELTSNLRPFYRRAAEVDNADPSDKPGMHIDNQFRLLREDMLAELREDLRNAFSNKSRGRNSSIYHGLRPKGLDTGDYHRTRSPSLLVSVDGGLEMLKNMPAKKRKSYLIDNKRVAPHKGFGALCRGNEVIGFAFIVRDVELLCDDPPVLGLQFPSAAILSKAMMSLLNPEGIRFIVVDTPVFAYEPILERLKDILELPLEHQLFRLPGEPRDFQPAAFSVPFIGQSLSSDSKVVSIEIGSRRFHLDRSQLDALSYALSSPLSVIQGPPGTGKSYIGALAARILHRNPDSRILVLSFTNHALDQFLEDIMNIGIDTDGIVRLGSKSTDATARFSFDTLFKLSTSNHNRDRSSLLAASKAELEILRRKVVPLFKRVTEQSISLVDLLEYLEFSDDFTLFWEAFQMPEVTDGFETVGKEGKKVQPDYLINRWRFGKNAGWAWNSIPAECRAIWAMAPNERARYMDIWFKSMQEESLESLRECLLGLEDAHNTVERTFTEARCDFIRTKKIIGCTTTGAAMYSNLIKAARPDYVLVEEAGEILEAHILTALHPETKQLILIGDHKQLRPKVNNYALSVEKGEGYDLNRSLFERLILQGHPHKTLSKQHRMVPEISSLVREMTYPDLRDAEKTLNRPAVRGIVGRVVFINHDKSEVDAKELKDRKDIGFTSSKRNEHEARMVLKIVKYLGQQGYKTDNMVVLTPYLGQLKLLKEMLSHDNDPWLNDLDNFELIKAGVMTSAAGVVGKGRIRLSTIDNYQGEESDIVIASLTRSNSNGDIGFMKAPERLNVLISRARNCLLMIGNMATFMESRQGRHVWVPFMELLKAKDALQDGLWVACEQHPEKRFLLSSPEDFETKCPEGGCTDPCQTMLSCGLHHCQRQCHRQSDHSFLKCEEIINMTCAEKAHEYKVLCYERKDRCPTCYQEEQDIRRRAERNLDLEKKCRARQERYKKQLEEIQDQIALEKRLIEEEREKEDDKKNLAKLEGELSALKKARSRQTAIKQAQEAAKLASKAASSVSQPKEAASSSPDTSIDDDSTGNGANADWMHQKMHEHAKSEPLDLLMKMIGLEDVKLEFLKIKAAVDTAVRQGIAPGSDRYSCVFLGNPGTGKTTVARIYAQFLTDMGIIPGQTFEETTGAKLANDGVSGCQKMLDKVLGDGGGVIFIDEAYQLSSGNSTGGAAVLDFLLAEVENLRGKCVFVLAGYVKHMEKFFAHNEGFNSRFPTQIKFSDYSDQELLKILASNIEKRWSKSMAVEDGLQGLYSRIVARRIGRGRGKEGFGNARAVENTFQSIHRRQGHRLKMARRSKQKADDMLLTKEDLIGPEPSNALLKSEAWNELQKLIGLGSVKESLKAFVDTLKANYERELREEPIITYSLNRVFLGNPGTGKTTIAKLYGQILVDLGMLSNGEVIVKNPSDFVASHLGGSQKQTKGILAFTVGKVLVIDEAYGLYGGNSQDPYKVDVIDTIVAEVQSVPGEDRCVLLLGYKQQMEDMFENVNPGLSRRFPMASAFSFENFTAPEMELIFKMKVKQQAFQVTDEGRRVAMEMLERARNRPNFGNAGEVDILLNDAKSRHQKRVSGGEAKHSSTLEALDFDKDFNRSERSETNVAKLFEGTIGAERIIATLRGYQETVRDLKKLDMDPKEDIPFNFLFRGPPGTGKTTTARKMAKVFYDAGFLSSTELIDCSASDLIGQFVGQTAPKVTKLLDKALGRVLLVDEAYRLAEGHYAKEALDELVDAVTKEKYHKKLIIILAGYEDHINRLLTVNPGLSSRFPEGVYFHKLPADKCVDLLVTLLQKRKKELQGKGKGVLKLQCLETPAPNFQDDMLSLFEELSQQAGWANARDVETIAKAIFRKALKQSKTKDGATVICITEKVVREEMTSMLGELRSRGRQANSNQVPQQLVQMLQQQQQQQDMAPLRKHNFSTTTEMETEKAKDLDKGDTNEDLPLPPPPPPPVLAKDKGPNASTRDAGVSDAVWDQLLKDAEAETRREEEYQKKLELRKTADGKLRDRIVKELLEVEERRKKEAERKKKLMEMGRCPAGFNWIPQAGGYRCAGGSHFMSEDELSKL</sequence>
<evidence type="ECO:0000256" key="6">
    <source>
        <dbReference type="SAM" id="MobiDB-lite"/>
    </source>
</evidence>
<dbReference type="Pfam" id="PF13087">
    <property type="entry name" value="AAA_12"/>
    <property type="match status" value="1"/>
</dbReference>
<dbReference type="PANTHER" id="PTHR43392:SF2">
    <property type="entry name" value="AAA-TYPE ATPASE FAMILY PROTEIN _ ANKYRIN REPEAT FAMILY PROTEIN"/>
    <property type="match status" value="1"/>
</dbReference>
<organism evidence="8 9">
    <name type="scientific">Plectosphaerella cucumerina</name>
    <dbReference type="NCBI Taxonomy" id="40658"/>
    <lineage>
        <taxon>Eukaryota</taxon>
        <taxon>Fungi</taxon>
        <taxon>Dikarya</taxon>
        <taxon>Ascomycota</taxon>
        <taxon>Pezizomycotina</taxon>
        <taxon>Sordariomycetes</taxon>
        <taxon>Hypocreomycetidae</taxon>
        <taxon>Glomerellales</taxon>
        <taxon>Plectosphaerellaceae</taxon>
        <taxon>Plectosphaerella</taxon>
    </lineage>
</organism>
<comment type="similarity">
    <text evidence="1">Belongs to the CbxX/CfxQ family.</text>
</comment>
<proteinExistence type="inferred from homology"/>
<feature type="coiled-coil region" evidence="5">
    <location>
        <begin position="2200"/>
        <end position="2256"/>
    </location>
</feature>
<keyword evidence="9" id="KW-1185">Reference proteome</keyword>
<evidence type="ECO:0000256" key="3">
    <source>
        <dbReference type="ARBA" id="ARBA00022806"/>
    </source>
</evidence>
<feature type="region of interest" description="Disordered" evidence="6">
    <location>
        <begin position="1230"/>
        <end position="1262"/>
    </location>
</feature>
<evidence type="ECO:0000256" key="4">
    <source>
        <dbReference type="ARBA" id="ARBA00022840"/>
    </source>
</evidence>
<feature type="compositionally biased region" description="Basic and acidic residues" evidence="6">
    <location>
        <begin position="2149"/>
        <end position="2161"/>
    </location>
</feature>
<dbReference type="CDD" id="cd18808">
    <property type="entry name" value="SF1_C_Upf1"/>
    <property type="match status" value="1"/>
</dbReference>
<feature type="region of interest" description="Disordered" evidence="6">
    <location>
        <begin position="2106"/>
        <end position="2190"/>
    </location>
</feature>
<dbReference type="InterPro" id="IPR041677">
    <property type="entry name" value="DNA2/NAM7_AAA_11"/>
</dbReference>